<dbReference type="Pfam" id="PF03103">
    <property type="entry name" value="DUF243"/>
    <property type="match status" value="1"/>
</dbReference>
<keyword evidence="5" id="KW-1185">Reference proteome</keyword>
<evidence type="ECO:0000313" key="4">
    <source>
        <dbReference type="EMBL" id="VVC86191.1"/>
    </source>
</evidence>
<dbReference type="GO" id="GO:0008010">
    <property type="term" value="F:structural constituent of chitin-based larval cuticle"/>
    <property type="evidence" value="ECO:0007669"/>
    <property type="project" value="TreeGrafter"/>
</dbReference>
<dbReference type="Proteomes" id="UP000324832">
    <property type="component" value="Unassembled WGS sequence"/>
</dbReference>
<dbReference type="PANTHER" id="PTHR31927:SF2">
    <property type="entry name" value="FI07246P-RELATED"/>
    <property type="match status" value="1"/>
</dbReference>
<evidence type="ECO:0000256" key="1">
    <source>
        <dbReference type="SAM" id="MobiDB-lite"/>
    </source>
</evidence>
<accession>A0A5E4PK03</accession>
<dbReference type="PANTHER" id="PTHR31927">
    <property type="entry name" value="FI07246P-RELATED-RELATED"/>
    <property type="match status" value="1"/>
</dbReference>
<feature type="domain" description="DUF243" evidence="3">
    <location>
        <begin position="261"/>
        <end position="362"/>
    </location>
</feature>
<evidence type="ECO:0000256" key="2">
    <source>
        <dbReference type="SAM" id="SignalP"/>
    </source>
</evidence>
<dbReference type="InterPro" id="IPR004145">
    <property type="entry name" value="DUF243"/>
</dbReference>
<sequence>MAWLSYKFIVLVVIAAVQCAPEGYVYPKPIIQLELPNQQSLPTYTTDGVNPNNGLTFQKTVSYSVSNEDYGYLKQYKHEANKLSDIDSNSYNEANLISNHNSQTNKPLDVAVPVNVEYVQNNELPLVNIQSKPLSNSYGANIFASDVQHNVQPLYQLQNTISTDAGSINAAPYQSEQNYVQINGVRSLGNSIDTSENFVTSVPTTQEVNIGNSIVPTFVQNNIQPINVPLEYFQPIQTNLNHRQNVQIISNNLPQTQNIEPAVFRHIYFHVPPPDLENAPIVPIPSPPKKSYKILFIKVPSQESSNIAAIQRNLLNKLGPVEEKTLIYVLVKNPEVPLVKTILTGGTKPSEHEVLFVKYRGNPSPRSSDEPEQLNLNTDTNINVQAESTNGYK</sequence>
<feature type="chain" id="PRO_5023126051" description="DUF243 domain-containing protein" evidence="2">
    <location>
        <begin position="20"/>
        <end position="393"/>
    </location>
</feature>
<protein>
    <recommendedName>
        <fullName evidence="3">DUF243 domain-containing protein</fullName>
    </recommendedName>
</protein>
<evidence type="ECO:0000313" key="5">
    <source>
        <dbReference type="Proteomes" id="UP000324832"/>
    </source>
</evidence>
<name>A0A5E4PK03_9NEOP</name>
<evidence type="ECO:0000259" key="3">
    <source>
        <dbReference type="SMART" id="SM00690"/>
    </source>
</evidence>
<dbReference type="AlphaFoldDB" id="A0A5E4PK03"/>
<gene>
    <name evidence="4" type="ORF">LSINAPIS_LOCUS59</name>
</gene>
<feature type="compositionally biased region" description="Polar residues" evidence="1">
    <location>
        <begin position="374"/>
        <end position="393"/>
    </location>
</feature>
<feature type="region of interest" description="Disordered" evidence="1">
    <location>
        <begin position="360"/>
        <end position="393"/>
    </location>
</feature>
<dbReference type="GO" id="GO:0062129">
    <property type="term" value="C:chitin-based extracellular matrix"/>
    <property type="evidence" value="ECO:0007669"/>
    <property type="project" value="TreeGrafter"/>
</dbReference>
<proteinExistence type="predicted"/>
<keyword evidence="2" id="KW-0732">Signal</keyword>
<reference evidence="4 5" key="1">
    <citation type="submission" date="2017-07" db="EMBL/GenBank/DDBJ databases">
        <authorList>
            <person name="Talla V."/>
            <person name="Backstrom N."/>
        </authorList>
    </citation>
    <scope>NUCLEOTIDE SEQUENCE [LARGE SCALE GENOMIC DNA]</scope>
</reference>
<dbReference type="SMART" id="SM00690">
    <property type="entry name" value="DM5"/>
    <property type="match status" value="1"/>
</dbReference>
<feature type="signal peptide" evidence="2">
    <location>
        <begin position="1"/>
        <end position="19"/>
    </location>
</feature>
<dbReference type="GO" id="GO:0040003">
    <property type="term" value="P:chitin-based cuticle development"/>
    <property type="evidence" value="ECO:0007669"/>
    <property type="project" value="TreeGrafter"/>
</dbReference>
<organism evidence="4 5">
    <name type="scientific">Leptidea sinapis</name>
    <dbReference type="NCBI Taxonomy" id="189913"/>
    <lineage>
        <taxon>Eukaryota</taxon>
        <taxon>Metazoa</taxon>
        <taxon>Ecdysozoa</taxon>
        <taxon>Arthropoda</taxon>
        <taxon>Hexapoda</taxon>
        <taxon>Insecta</taxon>
        <taxon>Pterygota</taxon>
        <taxon>Neoptera</taxon>
        <taxon>Endopterygota</taxon>
        <taxon>Lepidoptera</taxon>
        <taxon>Glossata</taxon>
        <taxon>Ditrysia</taxon>
        <taxon>Papilionoidea</taxon>
        <taxon>Pieridae</taxon>
        <taxon>Dismorphiinae</taxon>
        <taxon>Leptidea</taxon>
    </lineage>
</organism>
<dbReference type="EMBL" id="FZQP02000002">
    <property type="protein sequence ID" value="VVC86191.1"/>
    <property type="molecule type" value="Genomic_DNA"/>
</dbReference>